<evidence type="ECO:0000256" key="6">
    <source>
        <dbReference type="PROSITE-ProRule" id="PRU10007"/>
    </source>
</evidence>
<keyword evidence="4" id="KW-0520">NAD</keyword>
<dbReference type="InterPro" id="IPR015590">
    <property type="entry name" value="Aldehyde_DH_dom"/>
</dbReference>
<dbReference type="Gene3D" id="3.40.309.10">
    <property type="entry name" value="Aldehyde Dehydrogenase, Chain A, domain 2"/>
    <property type="match status" value="1"/>
</dbReference>
<dbReference type="PANTHER" id="PTHR43521:SF1">
    <property type="entry name" value="ALPHA-AMINOADIPIC SEMIALDEHYDE DEHYDROGENASE"/>
    <property type="match status" value="1"/>
</dbReference>
<dbReference type="Proteomes" id="UP000694424">
    <property type="component" value="Unplaced"/>
</dbReference>
<evidence type="ECO:0000256" key="4">
    <source>
        <dbReference type="ARBA" id="ARBA00023027"/>
    </source>
</evidence>
<evidence type="ECO:0000313" key="9">
    <source>
        <dbReference type="Ensembl" id="ENSAOWP00000026324.1"/>
    </source>
</evidence>
<dbReference type="InterPro" id="IPR016162">
    <property type="entry name" value="Ald_DH_N"/>
</dbReference>
<dbReference type="CDD" id="cd07130">
    <property type="entry name" value="ALDH_F7_AASADH"/>
    <property type="match status" value="1"/>
</dbReference>
<comment type="subunit">
    <text evidence="2">Homotetramer.</text>
</comment>
<dbReference type="Ensembl" id="ENSAOWT00000029836.1">
    <property type="protein sequence ID" value="ENSAOWP00000026324.1"/>
    <property type="gene ID" value="ENSAOWG00000017725.1"/>
</dbReference>
<reference evidence="9" key="2">
    <citation type="submission" date="2025-09" db="UniProtKB">
        <authorList>
            <consortium name="Ensembl"/>
        </authorList>
    </citation>
    <scope>IDENTIFICATION</scope>
</reference>
<organism evidence="9 10">
    <name type="scientific">Apteryx owenii</name>
    <name type="common">Little spotted kiwi</name>
    <dbReference type="NCBI Taxonomy" id="8824"/>
    <lineage>
        <taxon>Eukaryota</taxon>
        <taxon>Metazoa</taxon>
        <taxon>Chordata</taxon>
        <taxon>Craniata</taxon>
        <taxon>Vertebrata</taxon>
        <taxon>Euteleostomi</taxon>
        <taxon>Archelosauria</taxon>
        <taxon>Archosauria</taxon>
        <taxon>Dinosauria</taxon>
        <taxon>Saurischia</taxon>
        <taxon>Theropoda</taxon>
        <taxon>Coelurosauria</taxon>
        <taxon>Aves</taxon>
        <taxon>Palaeognathae</taxon>
        <taxon>Apterygiformes</taxon>
        <taxon>Apterygidae</taxon>
        <taxon>Apteryx</taxon>
    </lineage>
</organism>
<comment type="similarity">
    <text evidence="1 7">Belongs to the aldehyde dehydrogenase family.</text>
</comment>
<dbReference type="SUPFAM" id="SSF53720">
    <property type="entry name" value="ALDH-like"/>
    <property type="match status" value="1"/>
</dbReference>
<evidence type="ECO:0000256" key="3">
    <source>
        <dbReference type="ARBA" id="ARBA00023002"/>
    </source>
</evidence>
<dbReference type="InterPro" id="IPR044638">
    <property type="entry name" value="ALDH7A1-like"/>
</dbReference>
<reference evidence="9" key="1">
    <citation type="submission" date="2025-08" db="UniProtKB">
        <authorList>
            <consortium name="Ensembl"/>
        </authorList>
    </citation>
    <scope>IDENTIFICATION</scope>
</reference>
<dbReference type="PANTHER" id="PTHR43521">
    <property type="entry name" value="ALPHA-AMINOADIPIC SEMIALDEHYDE DEHYDROGENASE"/>
    <property type="match status" value="1"/>
</dbReference>
<dbReference type="FunFam" id="3.40.309.10:FF:000018">
    <property type="entry name" value="Alpha-aminoadipic semialdehyde dehydrogenase"/>
    <property type="match status" value="1"/>
</dbReference>
<sequence>YAWLRELGLEEENPGVYNGRWGGSGEVVTTYCPANNEPIARVRQASLEDYEETVKKAKEAWKVWADIPAPKRGEIVRQIGDALRQKIKVLGSLVSLEMGKIFVEGVGEVQEYVDVCDYAVGLSRMIGGPILPSERPGHALIEQWNPVGLVGIITAFNFPVAVYGIIAKVLEDNKVPGAICSLACGGAEIGTAMARDERMDLLSFTGSTKVGKQVALMVQERFGRSLLELGGNNAIIVFEDADLNLVIPSALFAAVGTAGQRCTTARRLFLHENIHDEVVAKLAKAYAQVRIGDPWDSDTLYGPLHTKEAVKMYLDAVEQAKQQGGSVVCGGKVINRPGNYVEPTIVTGLPHNAPIVHTETFAPILYVLKFKVEEEVFTWNNEVKQGLSSSIFTKDLGRIFRWLGPKGSDCGIVNVNIPTSGAEIGGAFGGEKHTGGGRESGSDSWKLYMRRSTCTINYSKDLPLAQGIKFQ</sequence>
<feature type="domain" description="Aldehyde dehydrogenase" evidence="8">
    <location>
        <begin position="26"/>
        <end position="162"/>
    </location>
</feature>
<evidence type="ECO:0000259" key="8">
    <source>
        <dbReference type="Pfam" id="PF00171"/>
    </source>
</evidence>
<dbReference type="InterPro" id="IPR029510">
    <property type="entry name" value="Ald_DH_CS_GLU"/>
</dbReference>
<feature type="domain" description="Aldehyde dehydrogenase" evidence="8">
    <location>
        <begin position="165"/>
        <end position="451"/>
    </location>
</feature>
<keyword evidence="3 7" id="KW-0560">Oxidoreductase</keyword>
<evidence type="ECO:0000256" key="5">
    <source>
        <dbReference type="ARBA" id="ARBA00024226"/>
    </source>
</evidence>
<protein>
    <recommendedName>
        <fullName evidence="5">aldehyde dehydrogenase (NAD(+))</fullName>
        <ecNumber evidence="5">1.2.1.3</ecNumber>
    </recommendedName>
</protein>
<dbReference type="InterPro" id="IPR016161">
    <property type="entry name" value="Ald_DH/histidinol_DH"/>
</dbReference>
<dbReference type="Gene3D" id="3.40.605.10">
    <property type="entry name" value="Aldehyde Dehydrogenase, Chain A, domain 1"/>
    <property type="match status" value="2"/>
</dbReference>
<evidence type="ECO:0000256" key="7">
    <source>
        <dbReference type="RuleBase" id="RU003345"/>
    </source>
</evidence>
<dbReference type="AlphaFoldDB" id="A0A8B9QIZ5"/>
<accession>A0A8B9QIZ5</accession>
<evidence type="ECO:0000256" key="2">
    <source>
        <dbReference type="ARBA" id="ARBA00011881"/>
    </source>
</evidence>
<dbReference type="PROSITE" id="PS00687">
    <property type="entry name" value="ALDEHYDE_DEHYDR_GLU"/>
    <property type="match status" value="1"/>
</dbReference>
<evidence type="ECO:0000313" key="10">
    <source>
        <dbReference type="Proteomes" id="UP000694424"/>
    </source>
</evidence>
<dbReference type="InterPro" id="IPR016163">
    <property type="entry name" value="Ald_DH_C"/>
</dbReference>
<proteinExistence type="inferred from homology"/>
<keyword evidence="10" id="KW-1185">Reference proteome</keyword>
<feature type="active site" evidence="6">
    <location>
        <position position="228"/>
    </location>
</feature>
<dbReference type="Pfam" id="PF00171">
    <property type="entry name" value="Aldedh"/>
    <property type="match status" value="2"/>
</dbReference>
<evidence type="ECO:0000256" key="1">
    <source>
        <dbReference type="ARBA" id="ARBA00009986"/>
    </source>
</evidence>
<name>A0A8B9QIZ5_APTOW</name>
<dbReference type="EC" id="1.2.1.3" evidence="5"/>
<dbReference type="GO" id="GO:0004029">
    <property type="term" value="F:aldehyde dehydrogenase (NAD+) activity"/>
    <property type="evidence" value="ECO:0007669"/>
    <property type="project" value="UniProtKB-EC"/>
</dbReference>